<name>A0ABM8YLL1_9BACI</name>
<organism evidence="1 2">
    <name type="scientific">Sutcliffiella rhizosphaerae</name>
    <dbReference type="NCBI Taxonomy" id="2880967"/>
    <lineage>
        <taxon>Bacteria</taxon>
        <taxon>Bacillati</taxon>
        <taxon>Bacillota</taxon>
        <taxon>Bacilli</taxon>
        <taxon>Bacillales</taxon>
        <taxon>Bacillaceae</taxon>
        <taxon>Sutcliffiella</taxon>
    </lineage>
</organism>
<dbReference type="RefSeq" id="WP_230500755.1">
    <property type="nucleotide sequence ID" value="NZ_CAKJTJ010000006.1"/>
</dbReference>
<evidence type="ECO:0000313" key="1">
    <source>
        <dbReference type="EMBL" id="CAG9620846.1"/>
    </source>
</evidence>
<dbReference type="EMBL" id="CAKJTJ010000006">
    <property type="protein sequence ID" value="CAG9620846.1"/>
    <property type="molecule type" value="Genomic_DNA"/>
</dbReference>
<proteinExistence type="predicted"/>
<reference evidence="1 2" key="1">
    <citation type="submission" date="2021-10" db="EMBL/GenBank/DDBJ databases">
        <authorList>
            <person name="Criscuolo A."/>
        </authorList>
    </citation>
    <scope>NUCLEOTIDE SEQUENCE [LARGE SCALE GENOMIC DNA]</scope>
    <source>
        <strain evidence="2">CIP 111883</strain>
    </source>
</reference>
<keyword evidence="2" id="KW-1185">Reference proteome</keyword>
<gene>
    <name evidence="1" type="ORF">BACCIP111883_01617</name>
</gene>
<protein>
    <submittedName>
        <fullName evidence="1">Uncharacterized protein</fullName>
    </submittedName>
</protein>
<comment type="caution">
    <text evidence="1">The sequence shown here is derived from an EMBL/GenBank/DDBJ whole genome shotgun (WGS) entry which is preliminary data.</text>
</comment>
<evidence type="ECO:0000313" key="2">
    <source>
        <dbReference type="Proteomes" id="UP000789833"/>
    </source>
</evidence>
<accession>A0ABM8YLL1</accession>
<sequence length="75" mass="8914">MDFQTRDKLHHKLDGAKKIISAIHKTENLIKELEDDRQISSIAMYSTYHFPDLIINKFELTKIIEVCINRIFERP</sequence>
<dbReference type="Proteomes" id="UP000789833">
    <property type="component" value="Unassembled WGS sequence"/>
</dbReference>